<accession>V4B567</accession>
<dbReference type="GeneID" id="20229711"/>
<dbReference type="Proteomes" id="UP000030746">
    <property type="component" value="Unassembled WGS sequence"/>
</dbReference>
<dbReference type="InterPro" id="IPR004991">
    <property type="entry name" value="Aerolysin-like"/>
</dbReference>
<organism evidence="1 2">
    <name type="scientific">Lottia gigantea</name>
    <name type="common">Giant owl limpet</name>
    <dbReference type="NCBI Taxonomy" id="225164"/>
    <lineage>
        <taxon>Eukaryota</taxon>
        <taxon>Metazoa</taxon>
        <taxon>Spiralia</taxon>
        <taxon>Lophotrochozoa</taxon>
        <taxon>Mollusca</taxon>
        <taxon>Gastropoda</taxon>
        <taxon>Patellogastropoda</taxon>
        <taxon>Lottioidea</taxon>
        <taxon>Lottiidae</taxon>
        <taxon>Lottia</taxon>
    </lineage>
</organism>
<dbReference type="CDD" id="cd20237">
    <property type="entry name" value="PFM_LIN24-like"/>
    <property type="match status" value="1"/>
</dbReference>
<dbReference type="PANTHER" id="PTHR39369:SF6">
    <property type="entry name" value="LIN-24 (TWENTY-FOUR) LIKE"/>
    <property type="match status" value="1"/>
</dbReference>
<evidence type="ECO:0000313" key="1">
    <source>
        <dbReference type="EMBL" id="ESP05653.1"/>
    </source>
</evidence>
<dbReference type="Gene3D" id="2.170.15.10">
    <property type="entry name" value="Proaerolysin, chain A, domain 3"/>
    <property type="match status" value="1"/>
</dbReference>
<proteinExistence type="predicted"/>
<protein>
    <submittedName>
        <fullName evidence="1">Uncharacterized protein</fullName>
    </submittedName>
</protein>
<dbReference type="RefSeq" id="XP_009044198.1">
    <property type="nucleotide sequence ID" value="XM_009045950.1"/>
</dbReference>
<dbReference type="Pfam" id="PF03318">
    <property type="entry name" value="ETX_MTX2"/>
    <property type="match status" value="1"/>
</dbReference>
<dbReference type="CTD" id="20229711"/>
<gene>
    <name evidence="1" type="ORF">LOTGIDRAFT_103152</name>
</gene>
<dbReference type="OMA" id="MEEELCW"/>
<keyword evidence="2" id="KW-1185">Reference proteome</keyword>
<dbReference type="PANTHER" id="PTHR39369">
    <property type="entry name" value="LIN-24 (TWENTY-FOUR) LIKE"/>
    <property type="match status" value="1"/>
</dbReference>
<evidence type="ECO:0000313" key="2">
    <source>
        <dbReference type="Proteomes" id="UP000030746"/>
    </source>
</evidence>
<dbReference type="AlphaFoldDB" id="V4B567"/>
<dbReference type="OrthoDB" id="5819442at2759"/>
<sequence>MHVVHNPSEYFDSTRLATPKSHVIFTAHFTNATDSKQVYALKTERRTNSTCSVSLMKSYTIGVNVDIKLTPPNPIIEANAGFHGEMSMEKGAEETFEEELTWTVDNQITVPPGFVTQADLVIKEDNFTAAFKTESRFDGKIHVNIRSKKDNSVINHLTATVREVFTQDKGFSKVDKTGSTLTTVGKCKCRFGVEQHVKLTQRKLQPEAET</sequence>
<dbReference type="KEGG" id="lgi:LOTGIDRAFT_103152"/>
<reference evidence="1 2" key="1">
    <citation type="journal article" date="2013" name="Nature">
        <title>Insights into bilaterian evolution from three spiralian genomes.</title>
        <authorList>
            <person name="Simakov O."/>
            <person name="Marletaz F."/>
            <person name="Cho S.J."/>
            <person name="Edsinger-Gonzales E."/>
            <person name="Havlak P."/>
            <person name="Hellsten U."/>
            <person name="Kuo D.H."/>
            <person name="Larsson T."/>
            <person name="Lv J."/>
            <person name="Arendt D."/>
            <person name="Savage R."/>
            <person name="Osoegawa K."/>
            <person name="de Jong P."/>
            <person name="Grimwood J."/>
            <person name="Chapman J.A."/>
            <person name="Shapiro H."/>
            <person name="Aerts A."/>
            <person name="Otillar R.P."/>
            <person name="Terry A.Y."/>
            <person name="Boore J.L."/>
            <person name="Grigoriev I.V."/>
            <person name="Lindberg D.R."/>
            <person name="Seaver E.C."/>
            <person name="Weisblat D.A."/>
            <person name="Putnam N.H."/>
            <person name="Rokhsar D.S."/>
        </authorList>
    </citation>
    <scope>NUCLEOTIDE SEQUENCE [LARGE SCALE GENOMIC DNA]</scope>
</reference>
<dbReference type="HOGENOM" id="CLU_064578_0_0_1"/>
<dbReference type="SUPFAM" id="SSF56973">
    <property type="entry name" value="Aerolisin/ETX pore-forming domain"/>
    <property type="match status" value="1"/>
</dbReference>
<name>V4B567_LOTGI</name>
<dbReference type="EMBL" id="KB199650">
    <property type="protein sequence ID" value="ESP05653.1"/>
    <property type="molecule type" value="Genomic_DNA"/>
</dbReference>